<dbReference type="InterPro" id="IPR043502">
    <property type="entry name" value="DNA/RNA_pol_sf"/>
</dbReference>
<dbReference type="AlphaFoldDB" id="A0AAD9URM0"/>
<dbReference type="Gene3D" id="3.30.70.270">
    <property type="match status" value="1"/>
</dbReference>
<evidence type="ECO:0000313" key="2">
    <source>
        <dbReference type="Proteomes" id="UP001249851"/>
    </source>
</evidence>
<reference evidence="1" key="1">
    <citation type="journal article" date="2023" name="G3 (Bethesda)">
        <title>Whole genome assembly and annotation of the endangered Caribbean coral Acropora cervicornis.</title>
        <authorList>
            <person name="Selwyn J.D."/>
            <person name="Vollmer S.V."/>
        </authorList>
    </citation>
    <scope>NUCLEOTIDE SEQUENCE</scope>
    <source>
        <strain evidence="1">K2</strain>
    </source>
</reference>
<dbReference type="SUPFAM" id="SSF56672">
    <property type="entry name" value="DNA/RNA polymerases"/>
    <property type="match status" value="2"/>
</dbReference>
<dbReference type="InterPro" id="IPR043128">
    <property type="entry name" value="Rev_trsase/Diguanyl_cyclase"/>
</dbReference>
<evidence type="ECO:0000313" key="1">
    <source>
        <dbReference type="EMBL" id="KAK2547381.1"/>
    </source>
</evidence>
<proteinExistence type="predicted"/>
<dbReference type="Gene3D" id="3.10.10.10">
    <property type="entry name" value="HIV Type 1 Reverse Transcriptase, subunit A, domain 1"/>
    <property type="match status" value="1"/>
</dbReference>
<gene>
    <name evidence="1" type="ORF">P5673_032696</name>
</gene>
<sequence>MLDTTKSEQLSYCLEGNNSIRVDNNIPPVVDPPRKVPVPLRETFKTELDNLVKNGILAKVTEPTSWVSSFVIVKKPNGKIRSKKKKPYYKQREAETPTVSSFLYKAPPILTAEGLRPDPSKVEAIVHYPPPTNLAELRTFLGMAQYLAKFCQHMSTVSQPLRQLEKKS</sequence>
<reference evidence="1" key="2">
    <citation type="journal article" date="2023" name="Science">
        <title>Genomic signatures of disease resistance in endangered staghorn corals.</title>
        <authorList>
            <person name="Vollmer S.V."/>
            <person name="Selwyn J.D."/>
            <person name="Despard B.A."/>
            <person name="Roesel C.L."/>
        </authorList>
    </citation>
    <scope>NUCLEOTIDE SEQUENCE</scope>
    <source>
        <strain evidence="1">K2</strain>
    </source>
</reference>
<protein>
    <submittedName>
        <fullName evidence="1">Retrovirus-related Pol polyprotein from transposon opus</fullName>
    </submittedName>
</protein>
<accession>A0AAD9URM0</accession>
<name>A0AAD9URM0_ACRCE</name>
<dbReference type="Proteomes" id="UP001249851">
    <property type="component" value="Unassembled WGS sequence"/>
</dbReference>
<dbReference type="InterPro" id="IPR050951">
    <property type="entry name" value="Retrovirus_Pol_polyprotein"/>
</dbReference>
<keyword evidence="2" id="KW-1185">Reference proteome</keyword>
<comment type="caution">
    <text evidence="1">The sequence shown here is derived from an EMBL/GenBank/DDBJ whole genome shotgun (WGS) entry which is preliminary data.</text>
</comment>
<dbReference type="PANTHER" id="PTHR37984:SF5">
    <property type="entry name" value="PROTEIN NYNRIN-LIKE"/>
    <property type="match status" value="1"/>
</dbReference>
<organism evidence="1 2">
    <name type="scientific">Acropora cervicornis</name>
    <name type="common">Staghorn coral</name>
    <dbReference type="NCBI Taxonomy" id="6130"/>
    <lineage>
        <taxon>Eukaryota</taxon>
        <taxon>Metazoa</taxon>
        <taxon>Cnidaria</taxon>
        <taxon>Anthozoa</taxon>
        <taxon>Hexacorallia</taxon>
        <taxon>Scleractinia</taxon>
        <taxon>Astrocoeniina</taxon>
        <taxon>Acroporidae</taxon>
        <taxon>Acropora</taxon>
    </lineage>
</organism>
<dbReference type="EMBL" id="JARQWQ010000188">
    <property type="protein sequence ID" value="KAK2547381.1"/>
    <property type="molecule type" value="Genomic_DNA"/>
</dbReference>
<dbReference type="PANTHER" id="PTHR37984">
    <property type="entry name" value="PROTEIN CBG26694"/>
    <property type="match status" value="1"/>
</dbReference>